<dbReference type="AlphaFoldDB" id="A0A5P1E757"/>
<name>A0A5P1E757_ASPOF</name>
<dbReference type="Gramene" id="ONK58398">
    <property type="protein sequence ID" value="ONK58398"/>
    <property type="gene ID" value="A4U43_C09F11970"/>
</dbReference>
<accession>A0A5P1E757</accession>
<dbReference type="EMBL" id="CM007389">
    <property type="protein sequence ID" value="ONK58398.1"/>
    <property type="molecule type" value="Genomic_DNA"/>
</dbReference>
<reference evidence="2" key="1">
    <citation type="journal article" date="2017" name="Nat. Commun.">
        <title>The asparagus genome sheds light on the origin and evolution of a young Y chromosome.</title>
        <authorList>
            <person name="Harkess A."/>
            <person name="Zhou J."/>
            <person name="Xu C."/>
            <person name="Bowers J.E."/>
            <person name="Van der Hulst R."/>
            <person name="Ayyampalayam S."/>
            <person name="Mercati F."/>
            <person name="Riccardi P."/>
            <person name="McKain M.R."/>
            <person name="Kakrana A."/>
            <person name="Tang H."/>
            <person name="Ray J."/>
            <person name="Groenendijk J."/>
            <person name="Arikit S."/>
            <person name="Mathioni S.M."/>
            <person name="Nakano M."/>
            <person name="Shan H."/>
            <person name="Telgmann-Rauber A."/>
            <person name="Kanno A."/>
            <person name="Yue Z."/>
            <person name="Chen H."/>
            <person name="Li W."/>
            <person name="Chen Y."/>
            <person name="Xu X."/>
            <person name="Zhang Y."/>
            <person name="Luo S."/>
            <person name="Chen H."/>
            <person name="Gao J."/>
            <person name="Mao Z."/>
            <person name="Pires J.C."/>
            <person name="Luo M."/>
            <person name="Kudrna D."/>
            <person name="Wing R.A."/>
            <person name="Meyers B.C."/>
            <person name="Yi K."/>
            <person name="Kong H."/>
            <person name="Lavrijsen P."/>
            <person name="Sunseri F."/>
            <person name="Falavigna A."/>
            <person name="Ye Y."/>
            <person name="Leebens-Mack J.H."/>
            <person name="Chen G."/>
        </authorList>
    </citation>
    <scope>NUCLEOTIDE SEQUENCE [LARGE SCALE GENOMIC DNA]</scope>
    <source>
        <strain evidence="2">cv. DH0086</strain>
    </source>
</reference>
<proteinExistence type="predicted"/>
<organism evidence="1 2">
    <name type="scientific">Asparagus officinalis</name>
    <name type="common">Garden asparagus</name>
    <dbReference type="NCBI Taxonomy" id="4686"/>
    <lineage>
        <taxon>Eukaryota</taxon>
        <taxon>Viridiplantae</taxon>
        <taxon>Streptophyta</taxon>
        <taxon>Embryophyta</taxon>
        <taxon>Tracheophyta</taxon>
        <taxon>Spermatophyta</taxon>
        <taxon>Magnoliopsida</taxon>
        <taxon>Liliopsida</taxon>
        <taxon>Asparagales</taxon>
        <taxon>Asparagaceae</taxon>
        <taxon>Asparagoideae</taxon>
        <taxon>Asparagus</taxon>
    </lineage>
</organism>
<evidence type="ECO:0000313" key="1">
    <source>
        <dbReference type="EMBL" id="ONK58398.1"/>
    </source>
</evidence>
<dbReference type="Proteomes" id="UP000243459">
    <property type="component" value="Chromosome 9"/>
</dbReference>
<gene>
    <name evidence="1" type="ORF">A4U43_C09F11970</name>
</gene>
<keyword evidence="2" id="KW-1185">Reference proteome</keyword>
<sequence>MVSNEEIDEILTQRCTDVVHNEDKLAVHCPQFDGEIFKGVVVQRVEEMDARGVQYTEEMNACVVNVEEIEREDGSVGGEIITDVIPLNAIPLDVSLAEVVAGRTTSI</sequence>
<protein>
    <submittedName>
        <fullName evidence="1">Uncharacterized protein</fullName>
    </submittedName>
</protein>
<evidence type="ECO:0000313" key="2">
    <source>
        <dbReference type="Proteomes" id="UP000243459"/>
    </source>
</evidence>